<comment type="caution">
    <text evidence="3">The sequence shown here is derived from an EMBL/GenBank/DDBJ whole genome shotgun (WGS) entry which is preliminary data.</text>
</comment>
<evidence type="ECO:0000313" key="3">
    <source>
        <dbReference type="EMBL" id="OAQ67497.1"/>
    </source>
</evidence>
<dbReference type="EMBL" id="LSBH01000012">
    <property type="protein sequence ID" value="OAQ67497.1"/>
    <property type="molecule type" value="Genomic_DNA"/>
</dbReference>
<proteinExistence type="predicted"/>
<keyword evidence="2" id="KW-0732">Signal</keyword>
<gene>
    <name evidence="4" type="ORF">PCL_01938</name>
    <name evidence="3" type="ORF">VFPBJ_11092</name>
</gene>
<organism evidence="3 5">
    <name type="scientific">Purpureocillium lilacinum</name>
    <name type="common">Paecilomyces lilacinus</name>
    <dbReference type="NCBI Taxonomy" id="33203"/>
    <lineage>
        <taxon>Eukaryota</taxon>
        <taxon>Fungi</taxon>
        <taxon>Dikarya</taxon>
        <taxon>Ascomycota</taxon>
        <taxon>Pezizomycotina</taxon>
        <taxon>Sordariomycetes</taxon>
        <taxon>Hypocreomycetidae</taxon>
        <taxon>Hypocreales</taxon>
        <taxon>Ophiocordycipitaceae</taxon>
        <taxon>Purpureocillium</taxon>
    </lineage>
</organism>
<evidence type="ECO:0000256" key="2">
    <source>
        <dbReference type="SAM" id="SignalP"/>
    </source>
</evidence>
<dbReference type="AlphaFoldDB" id="A0A179FQ40"/>
<dbReference type="Proteomes" id="UP000245956">
    <property type="component" value="Unassembled WGS sequence"/>
</dbReference>
<feature type="region of interest" description="Disordered" evidence="1">
    <location>
        <begin position="78"/>
        <end position="103"/>
    </location>
</feature>
<dbReference type="EMBL" id="LCWV01000015">
    <property type="protein sequence ID" value="PWI68169.1"/>
    <property type="molecule type" value="Genomic_DNA"/>
</dbReference>
<feature type="chain" id="PRO_5036010314" description="NLP/P60 protein" evidence="2">
    <location>
        <begin position="19"/>
        <end position="240"/>
    </location>
</feature>
<evidence type="ECO:0000313" key="4">
    <source>
        <dbReference type="EMBL" id="PWI68169.1"/>
    </source>
</evidence>
<reference evidence="3 5" key="3">
    <citation type="submission" date="2016-01" db="EMBL/GenBank/DDBJ databases">
        <title>Biosynthesis of antibiotic leucinostatins and their inhibition on Phytophthora in bio-control Purpureocillium lilacinum.</title>
        <authorList>
            <person name="Wang G."/>
            <person name="Liu Z."/>
            <person name="Lin R."/>
            <person name="Li E."/>
            <person name="Mao Z."/>
            <person name="Ling J."/>
            <person name="Yin W."/>
            <person name="Xie B."/>
        </authorList>
    </citation>
    <scope>NUCLEOTIDE SEQUENCE [LARGE SCALE GENOMIC DNA]</scope>
    <source>
        <strain evidence="3">PLBJ-1</strain>
    </source>
</reference>
<evidence type="ECO:0000313" key="5">
    <source>
        <dbReference type="Proteomes" id="UP000078240"/>
    </source>
</evidence>
<reference evidence="4" key="1">
    <citation type="submission" date="2015-05" db="EMBL/GenBank/DDBJ databases">
        <authorList>
            <person name="Wang D.B."/>
            <person name="Wang M."/>
        </authorList>
    </citation>
    <scope>NUCLEOTIDE SEQUENCE</scope>
    <source>
        <strain evidence="4">36-1</strain>
    </source>
</reference>
<evidence type="ECO:0000313" key="6">
    <source>
        <dbReference type="Proteomes" id="UP000245956"/>
    </source>
</evidence>
<reference evidence="4 6" key="2">
    <citation type="journal article" date="2016" name="Front. Microbiol.">
        <title>Genome and transcriptome sequences reveal the specific parasitism of the nematophagous Purpureocillium lilacinum 36-1.</title>
        <authorList>
            <person name="Xie J."/>
            <person name="Li S."/>
            <person name="Mo C."/>
            <person name="Xiao X."/>
            <person name="Peng D."/>
            <person name="Wang G."/>
            <person name="Xiao Y."/>
        </authorList>
    </citation>
    <scope>NUCLEOTIDE SEQUENCE [LARGE SCALE GENOMIC DNA]</scope>
    <source>
        <strain evidence="4 6">36-1</strain>
    </source>
</reference>
<feature type="signal peptide" evidence="2">
    <location>
        <begin position="1"/>
        <end position="18"/>
    </location>
</feature>
<protein>
    <recommendedName>
        <fullName evidence="7">NLP/P60 protein</fullName>
    </recommendedName>
</protein>
<evidence type="ECO:0008006" key="7">
    <source>
        <dbReference type="Google" id="ProtNLM"/>
    </source>
</evidence>
<evidence type="ECO:0000256" key="1">
    <source>
        <dbReference type="SAM" id="MobiDB-lite"/>
    </source>
</evidence>
<name>A0A179FQ40_PURLI</name>
<sequence length="240" mass="25600">MKSFSILAALAVVGTTFAAPTPDVDSVDEGMVFGRGISNNGPITVRDEEAVDGSVVDEIVDEAVDTIGAVLDLATSADEPTEGGDFGATPIDNGAQAQGNLPGLDGVQSRNARWIMEEVKKTGTGWQGCMAAITTAITESSVRILANNAVPASLKYPRDGFGADHDSVGLYQQRAQWYKDIACDMRADCSTRQFIDRMKTIGNWQGMDVAALCQAVQISEKPTAYRNWTNLANQICRAGF</sequence>
<accession>A0A179FQ40</accession>
<dbReference type="Proteomes" id="UP000078240">
    <property type="component" value="Unassembled WGS sequence"/>
</dbReference>